<keyword evidence="2" id="KW-1185">Reference proteome</keyword>
<dbReference type="EMBL" id="GG738873">
    <property type="protein sequence ID" value="EFC43514.1"/>
    <property type="molecule type" value="Genomic_DNA"/>
</dbReference>
<organism evidence="2">
    <name type="scientific">Naegleria gruberi</name>
    <name type="common">Amoeba</name>
    <dbReference type="NCBI Taxonomy" id="5762"/>
    <lineage>
        <taxon>Eukaryota</taxon>
        <taxon>Discoba</taxon>
        <taxon>Heterolobosea</taxon>
        <taxon>Tetramitia</taxon>
        <taxon>Eutetramitia</taxon>
        <taxon>Vahlkampfiidae</taxon>
        <taxon>Naegleria</taxon>
    </lineage>
</organism>
<dbReference type="VEuPathDB" id="AmoebaDB:NAEGRDRAFT_34235"/>
<gene>
    <name evidence="1" type="ORF">NAEGRDRAFT_34235</name>
</gene>
<dbReference type="RefSeq" id="XP_002676258.1">
    <property type="nucleotide sequence ID" value="XM_002676212.1"/>
</dbReference>
<dbReference type="OMA" id="PECKNNY"/>
<sequence length="52" mass="5249">MCNWSSGCGSSDSARCKSCGATLCKNCKRNLSTGVPPLQGNAAACGTCGNNY</sequence>
<dbReference type="InParanoid" id="D2VI21"/>
<reference evidence="1 2" key="1">
    <citation type="journal article" date="2010" name="Cell">
        <title>The genome of Naegleria gruberi illuminates early eukaryotic versatility.</title>
        <authorList>
            <person name="Fritz-Laylin L.K."/>
            <person name="Prochnik S.E."/>
            <person name="Ginger M.L."/>
            <person name="Dacks J.B."/>
            <person name="Carpenter M.L."/>
            <person name="Field M.C."/>
            <person name="Kuo A."/>
            <person name="Paredez A."/>
            <person name="Chapman J."/>
            <person name="Pham J."/>
            <person name="Shu S."/>
            <person name="Neupane R."/>
            <person name="Cipriano M."/>
            <person name="Mancuso J."/>
            <person name="Tu H."/>
            <person name="Salamov A."/>
            <person name="Lindquist E."/>
            <person name="Shapiro H."/>
            <person name="Lucas S."/>
            <person name="Grigoriev I.V."/>
            <person name="Cande W.Z."/>
            <person name="Fulton C."/>
            <person name="Rokhsar D.S."/>
            <person name="Dawson S.C."/>
        </authorList>
    </citation>
    <scope>NUCLEOTIDE SEQUENCE [LARGE SCALE GENOMIC DNA]</scope>
    <source>
        <strain evidence="1 2">NEG-M</strain>
    </source>
</reference>
<dbReference type="AlphaFoldDB" id="D2VI21"/>
<dbReference type="KEGG" id="ngr:NAEGRDRAFT_34235"/>
<evidence type="ECO:0000313" key="1">
    <source>
        <dbReference type="EMBL" id="EFC43514.1"/>
    </source>
</evidence>
<evidence type="ECO:0000313" key="2">
    <source>
        <dbReference type="Proteomes" id="UP000006671"/>
    </source>
</evidence>
<protein>
    <submittedName>
        <fullName evidence="1">Predicted protein</fullName>
    </submittedName>
</protein>
<dbReference type="Proteomes" id="UP000006671">
    <property type="component" value="Unassembled WGS sequence"/>
</dbReference>
<dbReference type="GeneID" id="8862170"/>
<proteinExistence type="predicted"/>
<dbReference type="eggNOG" id="ENOG502SVYR">
    <property type="taxonomic scope" value="Eukaryota"/>
</dbReference>
<accession>D2VI21</accession>
<name>D2VI21_NAEGR</name>